<dbReference type="InterPro" id="IPR029068">
    <property type="entry name" value="Glyas_Bleomycin-R_OHBP_Dase"/>
</dbReference>
<proteinExistence type="predicted"/>
<dbReference type="PANTHER" id="PTHR36113:SF1">
    <property type="entry name" value="GLYOXALASE_BLEOMYCIN RESISTANCE PROTEIN_DIOXYGENASE"/>
    <property type="match status" value="1"/>
</dbReference>
<evidence type="ECO:0000259" key="1">
    <source>
        <dbReference type="PROSITE" id="PS51819"/>
    </source>
</evidence>
<evidence type="ECO:0000313" key="3">
    <source>
        <dbReference type="Proteomes" id="UP000185221"/>
    </source>
</evidence>
<dbReference type="STRING" id="226505.SAMN05444394_3645"/>
<accession>A0A1N6H8F5</accession>
<dbReference type="SUPFAM" id="SSF54593">
    <property type="entry name" value="Glyoxalase/Bleomycin resistance protein/Dihydroxybiphenyl dioxygenase"/>
    <property type="match status" value="1"/>
</dbReference>
<sequence length="127" mass="14718">MKLEHLAIWVENLEMMKDFYCKYFAMTAGEKYHNPSKNFTSYFLSFESGARIELMHKQEIFTPEQRNHSFGYTHIALSTGSKEKVLSLTEKLRNDGFEIVGEPRTTGDGYFESIILDPEGNHIELTI</sequence>
<organism evidence="2 3">
    <name type="scientific">Algoriphagus halophilus</name>
    <dbReference type="NCBI Taxonomy" id="226505"/>
    <lineage>
        <taxon>Bacteria</taxon>
        <taxon>Pseudomonadati</taxon>
        <taxon>Bacteroidota</taxon>
        <taxon>Cytophagia</taxon>
        <taxon>Cytophagales</taxon>
        <taxon>Cyclobacteriaceae</taxon>
        <taxon>Algoriphagus</taxon>
    </lineage>
</organism>
<name>A0A1N6H8F5_9BACT</name>
<dbReference type="Pfam" id="PF00903">
    <property type="entry name" value="Glyoxalase"/>
    <property type="match status" value="1"/>
</dbReference>
<dbReference type="InterPro" id="IPR051332">
    <property type="entry name" value="Fosfomycin_Res_Enzymes"/>
</dbReference>
<keyword evidence="3" id="KW-1185">Reference proteome</keyword>
<dbReference type="RefSeq" id="WP_074226419.1">
    <property type="nucleotide sequence ID" value="NZ_FSRC01000003.1"/>
</dbReference>
<dbReference type="GO" id="GO:0016829">
    <property type="term" value="F:lyase activity"/>
    <property type="evidence" value="ECO:0007669"/>
    <property type="project" value="UniProtKB-KW"/>
</dbReference>
<dbReference type="PANTHER" id="PTHR36113">
    <property type="entry name" value="LYASE, PUTATIVE-RELATED-RELATED"/>
    <property type="match status" value="1"/>
</dbReference>
<feature type="domain" description="VOC" evidence="1">
    <location>
        <begin position="2"/>
        <end position="127"/>
    </location>
</feature>
<protein>
    <submittedName>
        <fullName evidence="2">Lactoylglutathione lyase</fullName>
    </submittedName>
</protein>
<gene>
    <name evidence="2" type="ORF">SAMN05444394_3645</name>
</gene>
<keyword evidence="2" id="KW-0456">Lyase</keyword>
<dbReference type="EMBL" id="FSRC01000003">
    <property type="protein sequence ID" value="SIO16101.1"/>
    <property type="molecule type" value="Genomic_DNA"/>
</dbReference>
<evidence type="ECO:0000313" key="2">
    <source>
        <dbReference type="EMBL" id="SIO16101.1"/>
    </source>
</evidence>
<dbReference type="Proteomes" id="UP000185221">
    <property type="component" value="Unassembled WGS sequence"/>
</dbReference>
<dbReference type="InterPro" id="IPR037523">
    <property type="entry name" value="VOC_core"/>
</dbReference>
<dbReference type="OrthoDB" id="9789012at2"/>
<dbReference type="AlphaFoldDB" id="A0A1N6H8F5"/>
<dbReference type="PROSITE" id="PS51819">
    <property type="entry name" value="VOC"/>
    <property type="match status" value="1"/>
</dbReference>
<dbReference type="Gene3D" id="3.10.180.10">
    <property type="entry name" value="2,3-Dihydroxybiphenyl 1,2-Dioxygenase, domain 1"/>
    <property type="match status" value="1"/>
</dbReference>
<reference evidence="3" key="1">
    <citation type="submission" date="2016-11" db="EMBL/GenBank/DDBJ databases">
        <authorList>
            <person name="Varghese N."/>
            <person name="Submissions S."/>
        </authorList>
    </citation>
    <scope>NUCLEOTIDE SEQUENCE [LARGE SCALE GENOMIC DNA]</scope>
    <source>
        <strain evidence="3">DSM 15292</strain>
    </source>
</reference>
<dbReference type="InterPro" id="IPR004360">
    <property type="entry name" value="Glyas_Fos-R_dOase_dom"/>
</dbReference>